<gene>
    <name evidence="4" type="ORF">GCM10025780_31060</name>
</gene>
<dbReference type="PROSITE" id="PS00061">
    <property type="entry name" value="ADH_SHORT"/>
    <property type="match status" value="1"/>
</dbReference>
<comment type="caution">
    <text evidence="4">The sequence shown here is derived from an EMBL/GenBank/DDBJ whole genome shotgun (WGS) entry which is preliminary data.</text>
</comment>
<dbReference type="InterPro" id="IPR020904">
    <property type="entry name" value="Sc_DH/Rdtase_CS"/>
</dbReference>
<dbReference type="RefSeq" id="WP_345376847.1">
    <property type="nucleotide sequence ID" value="NZ_BAABLM010000009.1"/>
</dbReference>
<comment type="similarity">
    <text evidence="1 3">Belongs to the short-chain dehydrogenases/reductases (SDR) family.</text>
</comment>
<proteinExistence type="inferred from homology"/>
<dbReference type="Gene3D" id="3.40.50.720">
    <property type="entry name" value="NAD(P)-binding Rossmann-like Domain"/>
    <property type="match status" value="2"/>
</dbReference>
<dbReference type="PANTHER" id="PTHR45024:SF2">
    <property type="entry name" value="SCP2 DOMAIN-CONTAINING PROTEIN"/>
    <property type="match status" value="1"/>
</dbReference>
<evidence type="ECO:0000256" key="1">
    <source>
        <dbReference type="ARBA" id="ARBA00006484"/>
    </source>
</evidence>
<protein>
    <submittedName>
        <fullName evidence="4">SDR family oxidoreductase</fullName>
    </submittedName>
</protein>
<organism evidence="4 5">
    <name type="scientific">Frondihabitans cladoniiphilus</name>
    <dbReference type="NCBI Taxonomy" id="715785"/>
    <lineage>
        <taxon>Bacteria</taxon>
        <taxon>Bacillati</taxon>
        <taxon>Actinomycetota</taxon>
        <taxon>Actinomycetes</taxon>
        <taxon>Micrococcales</taxon>
        <taxon>Microbacteriaceae</taxon>
        <taxon>Frondihabitans</taxon>
    </lineage>
</organism>
<evidence type="ECO:0000313" key="5">
    <source>
        <dbReference type="Proteomes" id="UP001501295"/>
    </source>
</evidence>
<dbReference type="PANTHER" id="PTHR45024">
    <property type="entry name" value="DEHYDROGENASES, SHORT CHAIN"/>
    <property type="match status" value="1"/>
</dbReference>
<sequence>MSGTQMDGRVAIVTGSGRGLGRSHALLLGSLGAKVVVNDLASADEVVELIRAAGGDAVADSSDISTPEGAATLVKAAVDTYGSLDTVVNNAGVGRFTTMDDVTIEEYELVRSSGLDGTFYVTHAAWTHLKASGRGRVVITTSGNGLIGAPSSISYSIAKAGVFGLMRAAAIDGAESGILVNSIGPMAATPMSVKVVTEEVAAQMQVDYPTELVSPIVAVLAGDACTVTGHHFDVGGGWLASSFVGTTQGIYDRSMTPDSIVADWSKILDEENYVEFRQASDTMAMVQTAKTGASV</sequence>
<dbReference type="Proteomes" id="UP001501295">
    <property type="component" value="Unassembled WGS sequence"/>
</dbReference>
<keyword evidence="5" id="KW-1185">Reference proteome</keyword>
<dbReference type="InterPro" id="IPR002347">
    <property type="entry name" value="SDR_fam"/>
</dbReference>
<dbReference type="Pfam" id="PF00106">
    <property type="entry name" value="adh_short"/>
    <property type="match status" value="1"/>
</dbReference>
<evidence type="ECO:0000313" key="4">
    <source>
        <dbReference type="EMBL" id="GAA4683177.1"/>
    </source>
</evidence>
<keyword evidence="2" id="KW-0560">Oxidoreductase</keyword>
<dbReference type="PRINTS" id="PR00081">
    <property type="entry name" value="GDHRDH"/>
</dbReference>
<dbReference type="PRINTS" id="PR00080">
    <property type="entry name" value="SDRFAMILY"/>
</dbReference>
<evidence type="ECO:0000256" key="2">
    <source>
        <dbReference type="ARBA" id="ARBA00023002"/>
    </source>
</evidence>
<name>A0ABP8WA09_9MICO</name>
<accession>A0ABP8WA09</accession>
<dbReference type="InterPro" id="IPR051687">
    <property type="entry name" value="Peroxisomal_Beta-Oxidation"/>
</dbReference>
<dbReference type="SUPFAM" id="SSF51735">
    <property type="entry name" value="NAD(P)-binding Rossmann-fold domains"/>
    <property type="match status" value="1"/>
</dbReference>
<evidence type="ECO:0000256" key="3">
    <source>
        <dbReference type="RuleBase" id="RU000363"/>
    </source>
</evidence>
<dbReference type="EMBL" id="BAABLM010000009">
    <property type="protein sequence ID" value="GAA4683177.1"/>
    <property type="molecule type" value="Genomic_DNA"/>
</dbReference>
<reference evidence="5" key="1">
    <citation type="journal article" date="2019" name="Int. J. Syst. Evol. Microbiol.">
        <title>The Global Catalogue of Microorganisms (GCM) 10K type strain sequencing project: providing services to taxonomists for standard genome sequencing and annotation.</title>
        <authorList>
            <consortium name="The Broad Institute Genomics Platform"/>
            <consortium name="The Broad Institute Genome Sequencing Center for Infectious Disease"/>
            <person name="Wu L."/>
            <person name="Ma J."/>
        </authorList>
    </citation>
    <scope>NUCLEOTIDE SEQUENCE [LARGE SCALE GENOMIC DNA]</scope>
    <source>
        <strain evidence="5">JCM 18956</strain>
    </source>
</reference>
<dbReference type="InterPro" id="IPR036291">
    <property type="entry name" value="NAD(P)-bd_dom_sf"/>
</dbReference>